<dbReference type="OrthoDB" id="8399063at2"/>
<organism evidence="2 3">
    <name type="scientific">Rhizobium grahamii</name>
    <dbReference type="NCBI Taxonomy" id="1120045"/>
    <lineage>
        <taxon>Bacteria</taxon>
        <taxon>Pseudomonadati</taxon>
        <taxon>Pseudomonadota</taxon>
        <taxon>Alphaproteobacteria</taxon>
        <taxon>Hyphomicrobiales</taxon>
        <taxon>Rhizobiaceae</taxon>
        <taxon>Rhizobium/Agrobacterium group</taxon>
        <taxon>Rhizobium</taxon>
    </lineage>
</organism>
<sequence length="119" mass="13557">MRNIIVSLLVALSTVATVMPVDAQQTRREYRRQNWDENLPATIKAYHGKRISIVSYRTADFSETGAHPQQGSEEHVKEIRAAAQSNKWLVGQLKQKKLTPKDIEWAVKARNGNLVIYVK</sequence>
<gene>
    <name evidence="2" type="ORF">FZ934_12750</name>
</gene>
<evidence type="ECO:0000313" key="2">
    <source>
        <dbReference type="EMBL" id="QFY61191.1"/>
    </source>
</evidence>
<reference evidence="2 3" key="1">
    <citation type="submission" date="2019-08" db="EMBL/GenBank/DDBJ databases">
        <title>Prosopis cineraria nodule microbiome.</title>
        <authorList>
            <person name="Ali R."/>
            <person name="Chaluvadi S.R."/>
            <person name="Wang X."/>
        </authorList>
    </citation>
    <scope>NUCLEOTIDE SEQUENCE [LARGE SCALE GENOMIC DNA]</scope>
    <source>
        <strain evidence="2 3">BG7</strain>
    </source>
</reference>
<dbReference type="KEGG" id="rgr:FZ934_12750"/>
<feature type="signal peptide" evidence="1">
    <location>
        <begin position="1"/>
        <end position="23"/>
    </location>
</feature>
<keyword evidence="1" id="KW-0732">Signal</keyword>
<protein>
    <submittedName>
        <fullName evidence="2">Uncharacterized protein</fullName>
    </submittedName>
</protein>
<accession>A0A5Q0CBC7</accession>
<keyword evidence="3" id="KW-1185">Reference proteome</keyword>
<name>A0A5Q0CBC7_9HYPH</name>
<dbReference type="RefSeq" id="WP_153271348.1">
    <property type="nucleotide sequence ID" value="NZ_CP043498.1"/>
</dbReference>
<dbReference type="Proteomes" id="UP000326881">
    <property type="component" value="Chromosome"/>
</dbReference>
<dbReference type="AlphaFoldDB" id="A0A5Q0CBC7"/>
<evidence type="ECO:0000256" key="1">
    <source>
        <dbReference type="SAM" id="SignalP"/>
    </source>
</evidence>
<evidence type="ECO:0000313" key="3">
    <source>
        <dbReference type="Proteomes" id="UP000326881"/>
    </source>
</evidence>
<proteinExistence type="predicted"/>
<dbReference type="EMBL" id="CP043498">
    <property type="protein sequence ID" value="QFY61191.1"/>
    <property type="molecule type" value="Genomic_DNA"/>
</dbReference>
<feature type="chain" id="PRO_5025034103" evidence="1">
    <location>
        <begin position="24"/>
        <end position="119"/>
    </location>
</feature>